<dbReference type="InterPro" id="IPR010645">
    <property type="entry name" value="MFS_4"/>
</dbReference>
<dbReference type="Gene3D" id="1.20.1250.20">
    <property type="entry name" value="MFS general substrate transporter like domains"/>
    <property type="match status" value="1"/>
</dbReference>
<feature type="transmembrane region" description="Helical" evidence="1">
    <location>
        <begin position="283"/>
        <end position="302"/>
    </location>
</feature>
<feature type="transmembrane region" description="Helical" evidence="1">
    <location>
        <begin position="258"/>
        <end position="277"/>
    </location>
</feature>
<keyword evidence="1" id="KW-0812">Transmembrane</keyword>
<dbReference type="InterPro" id="IPR036259">
    <property type="entry name" value="MFS_trans_sf"/>
</dbReference>
<accession>A0ABU4VBG0</accession>
<keyword evidence="1" id="KW-0472">Membrane</keyword>
<evidence type="ECO:0000256" key="1">
    <source>
        <dbReference type="SAM" id="Phobius"/>
    </source>
</evidence>
<comment type="caution">
    <text evidence="2">The sequence shown here is derived from an EMBL/GenBank/DDBJ whole genome shotgun (WGS) entry which is preliminary data.</text>
</comment>
<keyword evidence="3" id="KW-1185">Reference proteome</keyword>
<reference evidence="2 3" key="1">
    <citation type="submission" date="2023-11" db="EMBL/GenBank/DDBJ databases">
        <title>Lentzea sokolovensis, sp. nov., Lentzea kristufkii, sp. nov., and Lentzea miocenensis, sp. nov., rare actinobacteria from Sokolov Coal Basin, Miocene lacustrine sediment, Czech Republic.</title>
        <authorList>
            <person name="Lara A."/>
            <person name="Kotroba L."/>
            <person name="Nouioui I."/>
            <person name="Neumann-Schaal M."/>
            <person name="Mast Y."/>
            <person name="Chronakova A."/>
        </authorList>
    </citation>
    <scope>NUCLEOTIDE SEQUENCE [LARGE SCALE GENOMIC DNA]</scope>
    <source>
        <strain evidence="2 3">BCCO 10_0061</strain>
    </source>
</reference>
<dbReference type="RefSeq" id="WP_319981127.1">
    <property type="nucleotide sequence ID" value="NZ_JAXAVU010000017.1"/>
</dbReference>
<feature type="transmembrane region" description="Helical" evidence="1">
    <location>
        <begin position="138"/>
        <end position="156"/>
    </location>
</feature>
<proteinExistence type="predicted"/>
<feature type="transmembrane region" description="Helical" evidence="1">
    <location>
        <begin position="343"/>
        <end position="362"/>
    </location>
</feature>
<dbReference type="Proteomes" id="UP001285352">
    <property type="component" value="Unassembled WGS sequence"/>
</dbReference>
<evidence type="ECO:0000313" key="2">
    <source>
        <dbReference type="EMBL" id="MDX8149141.1"/>
    </source>
</evidence>
<organism evidence="2 3">
    <name type="scientific">Lentzea sokolovensis</name>
    <dbReference type="NCBI Taxonomy" id="3095429"/>
    <lineage>
        <taxon>Bacteria</taxon>
        <taxon>Bacillati</taxon>
        <taxon>Actinomycetota</taxon>
        <taxon>Actinomycetes</taxon>
        <taxon>Pseudonocardiales</taxon>
        <taxon>Pseudonocardiaceae</taxon>
        <taxon>Lentzea</taxon>
    </lineage>
</organism>
<reference evidence="2 3" key="2">
    <citation type="submission" date="2023-11" db="EMBL/GenBank/DDBJ databases">
        <authorList>
            <person name="Lara A.C."/>
            <person name="Chronakova A."/>
        </authorList>
    </citation>
    <scope>NUCLEOTIDE SEQUENCE [LARGE SCALE GENOMIC DNA]</scope>
    <source>
        <strain evidence="2 3">BCCO 10_0061</strain>
    </source>
</reference>
<feature type="transmembrane region" description="Helical" evidence="1">
    <location>
        <begin position="314"/>
        <end position="337"/>
    </location>
</feature>
<dbReference type="SUPFAM" id="SSF103473">
    <property type="entry name" value="MFS general substrate transporter"/>
    <property type="match status" value="1"/>
</dbReference>
<dbReference type="EMBL" id="JAXAVU010000017">
    <property type="protein sequence ID" value="MDX8149141.1"/>
    <property type="molecule type" value="Genomic_DNA"/>
</dbReference>
<dbReference type="Pfam" id="PF06779">
    <property type="entry name" value="MFS_4"/>
    <property type="match status" value="1"/>
</dbReference>
<feature type="transmembrane region" description="Helical" evidence="1">
    <location>
        <begin position="115"/>
        <end position="132"/>
    </location>
</feature>
<gene>
    <name evidence="2" type="ORF">SK854_43960</name>
</gene>
<keyword evidence="1" id="KW-1133">Transmembrane helix</keyword>
<dbReference type="PANTHER" id="PTHR23537">
    <property type="match status" value="1"/>
</dbReference>
<feature type="transmembrane region" description="Helical" evidence="1">
    <location>
        <begin position="45"/>
        <end position="62"/>
    </location>
</feature>
<feature type="transmembrane region" description="Helical" evidence="1">
    <location>
        <begin position="91"/>
        <end position="108"/>
    </location>
</feature>
<evidence type="ECO:0000313" key="3">
    <source>
        <dbReference type="Proteomes" id="UP001285352"/>
    </source>
</evidence>
<name>A0ABU4VBG0_9PSEU</name>
<protein>
    <submittedName>
        <fullName evidence="2">YbfB/YjiJ family MFS transporter</fullName>
    </submittedName>
</protein>
<feature type="transmembrane region" description="Helical" evidence="1">
    <location>
        <begin position="69"/>
        <end position="85"/>
    </location>
</feature>
<dbReference type="PANTHER" id="PTHR23537:SF1">
    <property type="entry name" value="SUGAR TRANSPORTER"/>
    <property type="match status" value="1"/>
</dbReference>
<feature type="transmembrane region" description="Helical" evidence="1">
    <location>
        <begin position="233"/>
        <end position="251"/>
    </location>
</feature>
<feature type="transmembrane region" description="Helical" evidence="1">
    <location>
        <begin position="202"/>
        <end position="227"/>
    </location>
</feature>
<sequence length="382" mass="38390">MSARQAAAALAAAMGIGRFVYTPILPLMTAQAGLSAASAASLATANYLGYFVGALATIVRAPSRTTNRVALVLLVATLAGMPLVHGMAAWFVLRLVAGVASAVVFVAAVNARPGWGMSGVGVGIALSGLLGWSDWGTAWWLAAGMAAVLTAVAWGLEPGAPKLSDLPEMIGVGARRPLGAGESGSIQRPHEPRVSRSTRRAFATLFAAYTLEGVGYIIAGTFLVAAISGPLGSTSWILVGVSAALSPVLMARLGNGRPVLVAALAVQAVGIALPALVSTTAAALIAVVLFGGTFIGIAATALKLGTDLGFPRAAATLTAGYSAGQIIGPLVATPLLHNGYHQALLLAAAIVALAAITAPAPLSRHRDATRTPPRRIPAAPAE</sequence>